<dbReference type="RefSeq" id="WP_012845418.1">
    <property type="nucleotide sequence ID" value="NZ_JAINRK010000061.1"/>
</dbReference>
<proteinExistence type="predicted"/>
<comment type="caution">
    <text evidence="1">The sequence shown here is derived from an EMBL/GenBank/DDBJ whole genome shotgun (WGS) entry which is preliminary data.</text>
</comment>
<name>A0A921EKN1_LACJH</name>
<evidence type="ECO:0000313" key="2">
    <source>
        <dbReference type="Proteomes" id="UP000732527"/>
    </source>
</evidence>
<organism evidence="1 2">
    <name type="scientific">Lactobacillus johnsonii</name>
    <dbReference type="NCBI Taxonomy" id="33959"/>
    <lineage>
        <taxon>Bacteria</taxon>
        <taxon>Bacillati</taxon>
        <taxon>Bacillota</taxon>
        <taxon>Bacilli</taxon>
        <taxon>Lactobacillales</taxon>
        <taxon>Lactobacillaceae</taxon>
        <taxon>Lactobacillus</taxon>
    </lineage>
</organism>
<reference evidence="1" key="1">
    <citation type="journal article" date="2021" name="PeerJ">
        <title>Extensive microbial diversity within the chicken gut microbiome revealed by metagenomics and culture.</title>
        <authorList>
            <person name="Gilroy R."/>
            <person name="Ravi A."/>
            <person name="Getino M."/>
            <person name="Pursley I."/>
            <person name="Horton D.L."/>
            <person name="Alikhan N.F."/>
            <person name="Baker D."/>
            <person name="Gharbi K."/>
            <person name="Hall N."/>
            <person name="Watson M."/>
            <person name="Adriaenssens E.M."/>
            <person name="Foster-Nyarko E."/>
            <person name="Jarju S."/>
            <person name="Secka A."/>
            <person name="Antonio M."/>
            <person name="Oren A."/>
            <person name="Chaudhuri R.R."/>
            <person name="La Ragione R."/>
            <person name="Hildebrand F."/>
            <person name="Pallen M.J."/>
        </authorList>
    </citation>
    <scope>NUCLEOTIDE SEQUENCE</scope>
    <source>
        <strain evidence="1">CHK192-2623</strain>
    </source>
</reference>
<gene>
    <name evidence="1" type="ORF">K8V69_09240</name>
</gene>
<protein>
    <submittedName>
        <fullName evidence="1">Uncharacterized protein</fullName>
    </submittedName>
</protein>
<accession>A0A921EKN1</accession>
<dbReference type="EMBL" id="DYYQ01000071">
    <property type="protein sequence ID" value="HJE50323.1"/>
    <property type="molecule type" value="Genomic_DNA"/>
</dbReference>
<dbReference type="Proteomes" id="UP000732527">
    <property type="component" value="Unassembled WGS sequence"/>
</dbReference>
<dbReference type="AlphaFoldDB" id="A0A921EKN1"/>
<evidence type="ECO:0000313" key="1">
    <source>
        <dbReference type="EMBL" id="HJE50323.1"/>
    </source>
</evidence>
<reference evidence="1" key="2">
    <citation type="submission" date="2021-09" db="EMBL/GenBank/DDBJ databases">
        <authorList>
            <person name="Gilroy R."/>
        </authorList>
    </citation>
    <scope>NUCLEOTIDE SEQUENCE</scope>
    <source>
        <strain evidence="1">CHK192-2623</strain>
    </source>
</reference>
<sequence length="50" mass="5912">MIKKVEKGKYAGKWKVRIQQVDKVTGKRLSFPVKYADSNMNQQMNKLWVI</sequence>